<dbReference type="Proteomes" id="UP000005239">
    <property type="component" value="Unassembled WGS sequence"/>
</dbReference>
<reference evidence="1" key="2">
    <citation type="submission" date="2022-06" db="UniProtKB">
        <authorList>
            <consortium name="EnsemblMetazoa"/>
        </authorList>
    </citation>
    <scope>IDENTIFICATION</scope>
    <source>
        <strain evidence="1">PS312</strain>
    </source>
</reference>
<dbReference type="InterPro" id="IPR039421">
    <property type="entry name" value="Type_1_exporter"/>
</dbReference>
<dbReference type="InterPro" id="IPR003439">
    <property type="entry name" value="ABC_transporter-like_ATP-bd"/>
</dbReference>
<proteinExistence type="predicted"/>
<accession>A0A2A6BDQ1</accession>
<protein>
    <submittedName>
        <fullName evidence="1">ABC transporter ATP-binding protein</fullName>
    </submittedName>
</protein>
<dbReference type="EnsemblMetazoa" id="PPA39273.1">
    <property type="protein sequence ID" value="PPA39273.1"/>
    <property type="gene ID" value="WBGene00277642"/>
</dbReference>
<gene>
    <name evidence="1" type="primary">WBGene00277642</name>
</gene>
<dbReference type="SUPFAM" id="SSF52540">
    <property type="entry name" value="P-loop containing nucleoside triphosphate hydrolases"/>
    <property type="match status" value="1"/>
</dbReference>
<dbReference type="InterPro" id="IPR027417">
    <property type="entry name" value="P-loop_NTPase"/>
</dbReference>
<dbReference type="PANTHER" id="PTHR24221:SF617">
    <property type="entry name" value="P-GLYCOPROTEIN RELATED"/>
    <property type="match status" value="1"/>
</dbReference>
<dbReference type="PROSITE" id="PS00211">
    <property type="entry name" value="ABC_TRANSPORTER_1"/>
    <property type="match status" value="1"/>
</dbReference>
<dbReference type="GO" id="GO:0016887">
    <property type="term" value="F:ATP hydrolysis activity"/>
    <property type="evidence" value="ECO:0007669"/>
    <property type="project" value="InterPro"/>
</dbReference>
<dbReference type="PROSITE" id="PS50893">
    <property type="entry name" value="ABC_TRANSPORTER_2"/>
    <property type="match status" value="1"/>
</dbReference>
<dbReference type="Gene3D" id="3.40.50.300">
    <property type="entry name" value="P-loop containing nucleotide triphosphate hydrolases"/>
    <property type="match status" value="1"/>
</dbReference>
<dbReference type="GO" id="GO:0005524">
    <property type="term" value="F:ATP binding"/>
    <property type="evidence" value="ECO:0007669"/>
    <property type="project" value="InterPro"/>
</dbReference>
<sequence>MSIVNLLERFYDPNDGRTWLDGTPFTFILHDQLRSIISLVSQEPVLFSGSEESEVMSVKQLIPSIKGNVCLGVERDISQDEIAQVCQLANTAQFIEQFPEGYDTIVSEKGRSLSGGQKQRISIARALVRNPKVIILDKATSALDTESEKVVRNGMKSSTEGRTSITIAHRLDTITHCDQIYCVEEGRITERGTHEELMKRRGKYFSMIGQQSIN</sequence>
<dbReference type="PANTHER" id="PTHR24221">
    <property type="entry name" value="ATP-BINDING CASSETTE SUB-FAMILY B"/>
    <property type="match status" value="1"/>
</dbReference>
<dbReference type="InterPro" id="IPR017871">
    <property type="entry name" value="ABC_transporter-like_CS"/>
</dbReference>
<keyword evidence="2" id="KW-1185">Reference proteome</keyword>
<dbReference type="AlphaFoldDB" id="A0A2A6BDQ1"/>
<dbReference type="Pfam" id="PF00005">
    <property type="entry name" value="ABC_tran"/>
    <property type="match status" value="1"/>
</dbReference>
<name>A0A2A6BDQ1_PRIPA</name>
<dbReference type="OrthoDB" id="6500128at2759"/>
<evidence type="ECO:0000313" key="2">
    <source>
        <dbReference type="Proteomes" id="UP000005239"/>
    </source>
</evidence>
<accession>A0A8R1UVQ3</accession>
<organism evidence="1 2">
    <name type="scientific">Pristionchus pacificus</name>
    <name type="common">Parasitic nematode worm</name>
    <dbReference type="NCBI Taxonomy" id="54126"/>
    <lineage>
        <taxon>Eukaryota</taxon>
        <taxon>Metazoa</taxon>
        <taxon>Ecdysozoa</taxon>
        <taxon>Nematoda</taxon>
        <taxon>Chromadorea</taxon>
        <taxon>Rhabditida</taxon>
        <taxon>Rhabditina</taxon>
        <taxon>Diplogasteromorpha</taxon>
        <taxon>Diplogasteroidea</taxon>
        <taxon>Neodiplogasteridae</taxon>
        <taxon>Pristionchus</taxon>
    </lineage>
</organism>
<evidence type="ECO:0000313" key="1">
    <source>
        <dbReference type="EnsemblMetazoa" id="PPA39273.1"/>
    </source>
</evidence>
<reference evidence="2" key="1">
    <citation type="journal article" date="2008" name="Nat. Genet.">
        <title>The Pristionchus pacificus genome provides a unique perspective on nematode lifestyle and parasitism.</title>
        <authorList>
            <person name="Dieterich C."/>
            <person name="Clifton S.W."/>
            <person name="Schuster L.N."/>
            <person name="Chinwalla A."/>
            <person name="Delehaunty K."/>
            <person name="Dinkelacker I."/>
            <person name="Fulton L."/>
            <person name="Fulton R."/>
            <person name="Godfrey J."/>
            <person name="Minx P."/>
            <person name="Mitreva M."/>
            <person name="Roeseler W."/>
            <person name="Tian H."/>
            <person name="Witte H."/>
            <person name="Yang S.P."/>
            <person name="Wilson R.K."/>
            <person name="Sommer R.J."/>
        </authorList>
    </citation>
    <scope>NUCLEOTIDE SEQUENCE [LARGE SCALE GENOMIC DNA]</scope>
    <source>
        <strain evidence="2">PS312</strain>
    </source>
</reference>